<dbReference type="Gene3D" id="3.30.70.1440">
    <property type="entry name" value="Multidrug efflux transporter AcrB pore domain"/>
    <property type="match status" value="1"/>
</dbReference>
<keyword evidence="1" id="KW-0472">Membrane</keyword>
<dbReference type="Pfam" id="PF00873">
    <property type="entry name" value="ACR_tran"/>
    <property type="match status" value="1"/>
</dbReference>
<evidence type="ECO:0000313" key="2">
    <source>
        <dbReference type="EMBL" id="OEJ65119.1"/>
    </source>
</evidence>
<organism evidence="2 3">
    <name type="scientific">Magnetovibrio blakemorei</name>
    <dbReference type="NCBI Taxonomy" id="28181"/>
    <lineage>
        <taxon>Bacteria</taxon>
        <taxon>Pseudomonadati</taxon>
        <taxon>Pseudomonadota</taxon>
        <taxon>Alphaproteobacteria</taxon>
        <taxon>Rhodospirillales</taxon>
        <taxon>Magnetovibrionaceae</taxon>
        <taxon>Magnetovibrio</taxon>
    </lineage>
</organism>
<proteinExistence type="predicted"/>
<dbReference type="EMBL" id="MCGG01000055">
    <property type="protein sequence ID" value="OEJ65119.1"/>
    <property type="molecule type" value="Genomic_DNA"/>
</dbReference>
<protein>
    <submittedName>
        <fullName evidence="2">Acriflavin resistance protein</fullName>
    </submittedName>
</protein>
<dbReference type="InterPro" id="IPR027463">
    <property type="entry name" value="AcrB_DN_DC_subdom"/>
</dbReference>
<gene>
    <name evidence="2" type="ORF">BEN30_15670</name>
</gene>
<feature type="transmembrane region" description="Helical" evidence="1">
    <location>
        <begin position="858"/>
        <end position="878"/>
    </location>
</feature>
<feature type="transmembrane region" description="Helical" evidence="1">
    <location>
        <begin position="464"/>
        <end position="490"/>
    </location>
</feature>
<reference evidence="3" key="1">
    <citation type="submission" date="2016-07" db="EMBL/GenBank/DDBJ databases">
        <authorList>
            <person name="Florea S."/>
            <person name="Webb J.S."/>
            <person name="Jaromczyk J."/>
            <person name="Schardl C.L."/>
        </authorList>
    </citation>
    <scope>NUCLEOTIDE SEQUENCE [LARGE SCALE GENOMIC DNA]</scope>
    <source>
        <strain evidence="3">MV-1</strain>
    </source>
</reference>
<feature type="transmembrane region" description="Helical" evidence="1">
    <location>
        <begin position="531"/>
        <end position="551"/>
    </location>
</feature>
<dbReference type="SUPFAM" id="SSF82866">
    <property type="entry name" value="Multidrug efflux transporter AcrB transmembrane domain"/>
    <property type="match status" value="2"/>
</dbReference>
<dbReference type="PANTHER" id="PTHR32063">
    <property type="match status" value="1"/>
</dbReference>
<feature type="transmembrane region" description="Helical" evidence="1">
    <location>
        <begin position="339"/>
        <end position="357"/>
    </location>
</feature>
<feature type="transmembrane region" description="Helical" evidence="1">
    <location>
        <begin position="387"/>
        <end position="411"/>
    </location>
</feature>
<feature type="transmembrane region" description="Helical" evidence="1">
    <location>
        <begin position="362"/>
        <end position="381"/>
    </location>
</feature>
<dbReference type="PANTHER" id="PTHR32063:SF0">
    <property type="entry name" value="SWARMING MOTILITY PROTEIN SWRC"/>
    <property type="match status" value="1"/>
</dbReference>
<dbReference type="STRING" id="28181.BEN30_15670"/>
<comment type="caution">
    <text evidence="2">The sequence shown here is derived from an EMBL/GenBank/DDBJ whole genome shotgun (WGS) entry which is preliminary data.</text>
</comment>
<dbReference type="SUPFAM" id="SSF82714">
    <property type="entry name" value="Multidrug efflux transporter AcrB TolC docking domain, DN and DC subdomains"/>
    <property type="match status" value="2"/>
</dbReference>
<feature type="transmembrane region" description="Helical" evidence="1">
    <location>
        <begin position="432"/>
        <end position="452"/>
    </location>
</feature>
<keyword evidence="1" id="KW-1133">Transmembrane helix</keyword>
<sequence length="1042" mass="112732">MQGIIDLAFHHARTTISTLLLLLIAGSVAYVEIPKEAEPDINIPLVIVRVVHEGISPEDSESLIIRPLELELRSVEGLKEMRAKGYEGGANIVLEFEAGFDVKQALSDVREKVDDAKPDLPADSEDPVIEEINFSEFPIVVVSLSGDVPERALLQLGRDLKDELEGLTPVLKAQLTGTRDEMVEILIDPVKVESYGLSPDTAIANVKSSNKLVAAGAQDTGRGSFTLKVPGLLKDVRDIMALPVTVDGDAVVRLGDIGEVRRAFKDPSSFARINGARAVTLEISKRSGENLIETVSKVRALVENERASWPDGLKNAVNVTYAQDKSTDIKERLSTLENSVISAVLLVMIVVVAALGLRSAGLVGVAIPGSFLTGVLVLNAMGMTMNIVVLFGLVLAVGMLVDGAIVVTEYADRKMSEGLHRKKAYALAAKRMAGPIIAATLTTLAAFLPLLFWPGVVGEFMKYLPITLIATLSASLLMALVFVPALGAYIGKANTVNPQGAQVLKVGDAEHLGVITQTYLNMLDKALKHPVWVSLAAFATLVGVLLIYGLFGNGIEFFPKTEPSTAQVQVRARGNLSIWERDALMREIEMEILQVGGIETVYTRTRSNPTGEAAEDIVGTVFLEFDDWDKRPKADQILDEIRKRTRPIAGVIVNMAKREGGPPVGKPVQIEISSRYPELLEPTAWHIVAELSKNANLKDIEDTLPLPGIDWVFDVDRAQASKFGANVSSIGSTVRLATSGIKLGTYRPTDTDEELDIRARFPKSYRNLDQLRNLRVQTPAGQVPIANFVTMEPQAKIGTISRTDVKRVVTVKADVVEGVLADAVVKGIQAYIAAADLDPRISIRFKGEDEEQDKAKAFLVKAFGVALFLIAIILVTQFNSFYSSLLILSAVVMSTIGVFIGLLITGQPFGIVMGGIGVIALAGIVVNNNIVLIDTFDRLKQTTSNTREAIMQTGAQRLRPVLLTTVTTMLGLLPMAMNIGIDFIGRTIVIDAPANQMWVQLSISIVFGLGFATILTLILTPAMLMLRANVATWWQARKITPA</sequence>
<dbReference type="GO" id="GO:0005886">
    <property type="term" value="C:plasma membrane"/>
    <property type="evidence" value="ECO:0007669"/>
    <property type="project" value="TreeGrafter"/>
</dbReference>
<dbReference type="Gene3D" id="1.20.1640.10">
    <property type="entry name" value="Multidrug efflux transporter AcrB transmembrane domain"/>
    <property type="match status" value="2"/>
</dbReference>
<dbReference type="Gene3D" id="3.30.2090.10">
    <property type="entry name" value="Multidrug efflux transporter AcrB TolC docking domain, DN and DC subdomains"/>
    <property type="match status" value="2"/>
</dbReference>
<feature type="transmembrane region" description="Helical" evidence="1">
    <location>
        <begin position="997"/>
        <end position="1019"/>
    </location>
</feature>
<dbReference type="SUPFAM" id="SSF82693">
    <property type="entry name" value="Multidrug efflux transporter AcrB pore domain, PN1, PN2, PC1 and PC2 subdomains"/>
    <property type="match status" value="3"/>
</dbReference>
<dbReference type="InterPro" id="IPR001036">
    <property type="entry name" value="Acrflvin-R"/>
</dbReference>
<feature type="transmembrane region" description="Helical" evidence="1">
    <location>
        <begin position="911"/>
        <end position="932"/>
    </location>
</feature>
<feature type="transmembrane region" description="Helical" evidence="1">
    <location>
        <begin position="961"/>
        <end position="985"/>
    </location>
</feature>
<dbReference type="Gene3D" id="3.30.70.1320">
    <property type="entry name" value="Multidrug efflux transporter AcrB pore domain like"/>
    <property type="match status" value="1"/>
</dbReference>
<keyword evidence="1" id="KW-0812">Transmembrane</keyword>
<dbReference type="GO" id="GO:0042910">
    <property type="term" value="F:xenobiotic transmembrane transporter activity"/>
    <property type="evidence" value="ECO:0007669"/>
    <property type="project" value="TreeGrafter"/>
</dbReference>
<evidence type="ECO:0000313" key="3">
    <source>
        <dbReference type="Proteomes" id="UP000095347"/>
    </source>
</evidence>
<keyword evidence="3" id="KW-1185">Reference proteome</keyword>
<dbReference type="Proteomes" id="UP000095347">
    <property type="component" value="Unassembled WGS sequence"/>
</dbReference>
<accession>A0A1E5Q4K4</accession>
<feature type="transmembrane region" description="Helical" evidence="1">
    <location>
        <begin position="885"/>
        <end position="905"/>
    </location>
</feature>
<evidence type="ECO:0000256" key="1">
    <source>
        <dbReference type="SAM" id="Phobius"/>
    </source>
</evidence>
<dbReference type="Gene3D" id="3.30.70.1430">
    <property type="entry name" value="Multidrug efflux transporter AcrB pore domain"/>
    <property type="match status" value="2"/>
</dbReference>
<dbReference type="OrthoDB" id="9798415at2"/>
<name>A0A1E5Q4K4_9PROT</name>
<dbReference type="PRINTS" id="PR00702">
    <property type="entry name" value="ACRIFLAVINRP"/>
</dbReference>
<dbReference type="RefSeq" id="WP_069959008.1">
    <property type="nucleotide sequence ID" value="NZ_MCGG01000055.1"/>
</dbReference>
<dbReference type="AlphaFoldDB" id="A0A1E5Q4K4"/>